<dbReference type="CDD" id="cd00093">
    <property type="entry name" value="HTH_XRE"/>
    <property type="match status" value="1"/>
</dbReference>
<keyword evidence="3" id="KW-1185">Reference proteome</keyword>
<dbReference type="InterPro" id="IPR001387">
    <property type="entry name" value="Cro/C1-type_HTH"/>
</dbReference>
<proteinExistence type="predicted"/>
<evidence type="ECO:0000313" key="2">
    <source>
        <dbReference type="EMBL" id="EOH89162.1"/>
    </source>
</evidence>
<dbReference type="InterPro" id="IPR024978">
    <property type="entry name" value="Homeodomain_phBC6A51-type"/>
</dbReference>
<dbReference type="EMBL" id="AJAP01000007">
    <property type="protein sequence ID" value="EOH89162.1"/>
    <property type="molecule type" value="Genomic_DNA"/>
</dbReference>
<dbReference type="STRING" id="57732.RU94_GL001754"/>
<evidence type="ECO:0000313" key="3">
    <source>
        <dbReference type="Proteomes" id="UP000013777"/>
    </source>
</evidence>
<dbReference type="GeneID" id="78365744"/>
<dbReference type="Proteomes" id="UP000013777">
    <property type="component" value="Unassembled WGS sequence"/>
</dbReference>
<protein>
    <recommendedName>
        <fullName evidence="1">HTH cro/C1-type domain-containing protein</fullName>
    </recommendedName>
</protein>
<comment type="caution">
    <text evidence="2">The sequence shown here is derived from an EMBL/GenBank/DDBJ whole genome shotgun (WGS) entry which is preliminary data.</text>
</comment>
<organism evidence="2 3">
    <name type="scientific">Enterococcus asini ATCC 700915</name>
    <dbReference type="NCBI Taxonomy" id="1158606"/>
    <lineage>
        <taxon>Bacteria</taxon>
        <taxon>Bacillati</taxon>
        <taxon>Bacillota</taxon>
        <taxon>Bacilli</taxon>
        <taxon>Lactobacillales</taxon>
        <taxon>Enterococcaceae</taxon>
        <taxon>Enterococcus</taxon>
    </lineage>
</organism>
<dbReference type="PROSITE" id="PS50943">
    <property type="entry name" value="HTH_CROC1"/>
    <property type="match status" value="1"/>
</dbReference>
<dbReference type="RefSeq" id="WP_010753352.1">
    <property type="nucleotide sequence ID" value="NZ_ASVU01000002.1"/>
</dbReference>
<dbReference type="Gene3D" id="1.10.10.60">
    <property type="entry name" value="Homeodomain-like"/>
    <property type="match status" value="1"/>
</dbReference>
<dbReference type="OrthoDB" id="9801008at2"/>
<dbReference type="SUPFAM" id="SSF88659">
    <property type="entry name" value="Sigma3 and sigma4 domains of RNA polymerase sigma factors"/>
    <property type="match status" value="1"/>
</dbReference>
<dbReference type="Pfam" id="PF13022">
    <property type="entry name" value="HTH_Tnp_1_2"/>
    <property type="match status" value="1"/>
</dbReference>
<dbReference type="AlphaFoldDB" id="R2PXF7"/>
<accession>R2PXF7</accession>
<gene>
    <name evidence="2" type="ORF">UAS_00701</name>
</gene>
<feature type="domain" description="HTH cro/C1-type" evidence="1">
    <location>
        <begin position="27"/>
        <end position="49"/>
    </location>
</feature>
<sequence length="163" mass="18407">MTLQKLTNSNKLTPQQEQFIELYCDSENKMTQQEIANELGVSRKTVSRWKNEPGPVRMEIEKKEKLRALGLLSLANNAMEDILQNGSDTARVKAAEYALRMNGLLQNGASEELTKEVKQKMTVEEALQKYGMGGPAVKEAEKVDFPQLDQPQGPLDAEHLWFK</sequence>
<evidence type="ECO:0000259" key="1">
    <source>
        <dbReference type="PROSITE" id="PS50943"/>
    </source>
</evidence>
<dbReference type="InterPro" id="IPR013324">
    <property type="entry name" value="RNA_pol_sigma_r3/r4-like"/>
</dbReference>
<reference evidence="2 3" key="1">
    <citation type="submission" date="2013-02" db="EMBL/GenBank/DDBJ databases">
        <title>The Genome Sequence of Enterococcus asini ATCC_700915.</title>
        <authorList>
            <consortium name="The Broad Institute Genome Sequencing Platform"/>
            <consortium name="The Broad Institute Genome Sequencing Center for Infectious Disease"/>
            <person name="Earl A.M."/>
            <person name="Gilmore M.S."/>
            <person name="Lebreton F."/>
            <person name="Walker B."/>
            <person name="Young S.K."/>
            <person name="Zeng Q."/>
            <person name="Gargeya S."/>
            <person name="Fitzgerald M."/>
            <person name="Haas B."/>
            <person name="Abouelleil A."/>
            <person name="Alvarado L."/>
            <person name="Arachchi H.M."/>
            <person name="Berlin A.M."/>
            <person name="Chapman S.B."/>
            <person name="Dewar J."/>
            <person name="Goldberg J."/>
            <person name="Griggs A."/>
            <person name="Gujja S."/>
            <person name="Hansen M."/>
            <person name="Howarth C."/>
            <person name="Imamovic A."/>
            <person name="Larimer J."/>
            <person name="McCowan C."/>
            <person name="Murphy C."/>
            <person name="Neiman D."/>
            <person name="Pearson M."/>
            <person name="Priest M."/>
            <person name="Roberts A."/>
            <person name="Saif S."/>
            <person name="Shea T."/>
            <person name="Sisk P."/>
            <person name="Sykes S."/>
            <person name="Wortman J."/>
            <person name="Nusbaum C."/>
            <person name="Birren B."/>
        </authorList>
    </citation>
    <scope>NUCLEOTIDE SEQUENCE [LARGE SCALE GENOMIC DNA]</scope>
    <source>
        <strain evidence="2 3">ATCC 700915</strain>
    </source>
</reference>
<dbReference type="HOGENOM" id="CLU_1624547_0_0_9"/>
<dbReference type="PATRIC" id="fig|1158606.3.peg.662"/>
<name>R2PXF7_9ENTE</name>